<dbReference type="SUPFAM" id="SSF52913">
    <property type="entry name" value="RNA 3'-terminal phosphate cyclase, RPTC, insert domain"/>
    <property type="match status" value="1"/>
</dbReference>
<comment type="function">
    <text evidence="5">Catalyzes the conversion of 3'-phosphate to a 2',3'-cyclic phosphodiester at the end of RNA. The mechanism of action of the enzyme occurs in 3 steps: (A) adenylation of the enzyme by ATP; (B) transfer of adenylate to an RNA-N3'P to produce RNA-N3'PP5'A; (C) and attack of the adjacent 2'-hydroxyl on the 3'-phosphorus in the diester linkage to produce the cyclic end product. The biological role of this enzyme is unknown but it is likely to function in some aspects of cellular RNA processing.</text>
</comment>
<dbReference type="Pfam" id="PF05189">
    <property type="entry name" value="RTC_insert"/>
    <property type="match status" value="1"/>
</dbReference>
<dbReference type="GO" id="GO:0006396">
    <property type="term" value="P:RNA processing"/>
    <property type="evidence" value="ECO:0007669"/>
    <property type="project" value="UniProtKB-UniRule"/>
</dbReference>
<feature type="binding site" evidence="5">
    <location>
        <position position="100"/>
    </location>
    <ligand>
        <name>ATP</name>
        <dbReference type="ChEBI" id="CHEBI:30616"/>
    </ligand>
</feature>
<dbReference type="PANTHER" id="PTHR11096">
    <property type="entry name" value="RNA 3' TERMINAL PHOSPHATE CYCLASE"/>
    <property type="match status" value="1"/>
</dbReference>
<dbReference type="InterPro" id="IPR023797">
    <property type="entry name" value="RNA3'_phos_cyclase_dom"/>
</dbReference>
<evidence type="ECO:0000259" key="8">
    <source>
        <dbReference type="Pfam" id="PF05189"/>
    </source>
</evidence>
<evidence type="ECO:0000259" key="7">
    <source>
        <dbReference type="Pfam" id="PF01137"/>
    </source>
</evidence>
<dbReference type="Gene3D" id="3.65.10.20">
    <property type="entry name" value="RNA 3'-terminal phosphate cyclase domain"/>
    <property type="match status" value="1"/>
</dbReference>
<comment type="subcellular location">
    <subcellularLocation>
        <location evidence="5">Cytoplasm</location>
    </subcellularLocation>
</comment>
<evidence type="ECO:0000256" key="5">
    <source>
        <dbReference type="HAMAP-Rule" id="MF_00200"/>
    </source>
</evidence>
<gene>
    <name evidence="5 9" type="primary">rtcA</name>
    <name evidence="9" type="ORF">E4633_14870</name>
</gene>
<evidence type="ECO:0000256" key="1">
    <source>
        <dbReference type="ARBA" id="ARBA00009206"/>
    </source>
</evidence>
<dbReference type="SUPFAM" id="SSF55205">
    <property type="entry name" value="EPT/RTPC-like"/>
    <property type="match status" value="1"/>
</dbReference>
<reference evidence="9 10" key="1">
    <citation type="submission" date="2019-04" db="EMBL/GenBank/DDBJ databases">
        <title>Geobacter oryzae sp. nov., ferric-reducing bacteria isolated from paddy soil.</title>
        <authorList>
            <person name="Xu Z."/>
            <person name="Masuda Y."/>
            <person name="Itoh H."/>
            <person name="Senoo K."/>
        </authorList>
    </citation>
    <scope>NUCLEOTIDE SEQUENCE [LARGE SCALE GENOMIC DNA]</scope>
    <source>
        <strain evidence="9 10">Red111</strain>
    </source>
</reference>
<dbReference type="AlphaFoldDB" id="A0A4S1CDS6"/>
<proteinExistence type="inferred from homology"/>
<organism evidence="9 10">
    <name type="scientific">Geomonas terrae</name>
    <dbReference type="NCBI Taxonomy" id="2562681"/>
    <lineage>
        <taxon>Bacteria</taxon>
        <taxon>Pseudomonadati</taxon>
        <taxon>Thermodesulfobacteriota</taxon>
        <taxon>Desulfuromonadia</taxon>
        <taxon>Geobacterales</taxon>
        <taxon>Geobacteraceae</taxon>
        <taxon>Geomonas</taxon>
    </lineage>
</organism>
<keyword evidence="5" id="KW-0963">Cytoplasm</keyword>
<dbReference type="RefSeq" id="WP_135871318.1">
    <property type="nucleotide sequence ID" value="NZ_SRSC01000003.1"/>
</dbReference>
<dbReference type="InterPro" id="IPR000228">
    <property type="entry name" value="RNA3'_term_phos_cyc"/>
</dbReference>
<dbReference type="GO" id="GO:0005524">
    <property type="term" value="F:ATP binding"/>
    <property type="evidence" value="ECO:0007669"/>
    <property type="project" value="UniProtKB-KW"/>
</dbReference>
<comment type="catalytic activity">
    <reaction evidence="4 5">
        <text>a 3'-end 3'-phospho-ribonucleotide-RNA + ATP = a 3'-end 2',3'-cyclophospho-ribonucleotide-RNA + AMP + diphosphate</text>
        <dbReference type="Rhea" id="RHEA:23976"/>
        <dbReference type="Rhea" id="RHEA-COMP:10463"/>
        <dbReference type="Rhea" id="RHEA-COMP:10464"/>
        <dbReference type="ChEBI" id="CHEBI:30616"/>
        <dbReference type="ChEBI" id="CHEBI:33019"/>
        <dbReference type="ChEBI" id="CHEBI:83062"/>
        <dbReference type="ChEBI" id="CHEBI:83064"/>
        <dbReference type="ChEBI" id="CHEBI:456215"/>
        <dbReference type="EC" id="6.5.1.4"/>
    </reaction>
</comment>
<dbReference type="GO" id="GO:0005737">
    <property type="term" value="C:cytoplasm"/>
    <property type="evidence" value="ECO:0007669"/>
    <property type="project" value="UniProtKB-SubCell"/>
</dbReference>
<dbReference type="EC" id="6.5.1.4" evidence="5 6"/>
<dbReference type="PANTHER" id="PTHR11096:SF0">
    <property type="entry name" value="RNA 3'-TERMINAL PHOSPHATE CYCLASE"/>
    <property type="match status" value="1"/>
</dbReference>
<dbReference type="Pfam" id="PF01137">
    <property type="entry name" value="RTC"/>
    <property type="match status" value="1"/>
</dbReference>
<dbReference type="EMBL" id="SRSC01000003">
    <property type="protein sequence ID" value="TGU71589.1"/>
    <property type="molecule type" value="Genomic_DNA"/>
</dbReference>
<dbReference type="GO" id="GO:0003963">
    <property type="term" value="F:RNA-3'-phosphate cyclase activity"/>
    <property type="evidence" value="ECO:0007669"/>
    <property type="project" value="UniProtKB-UniRule"/>
</dbReference>
<evidence type="ECO:0000313" key="10">
    <source>
        <dbReference type="Proteomes" id="UP000306416"/>
    </source>
</evidence>
<dbReference type="HAMAP" id="MF_00200">
    <property type="entry name" value="RTC"/>
    <property type="match status" value="1"/>
</dbReference>
<dbReference type="InterPro" id="IPR013791">
    <property type="entry name" value="RNA3'-term_phos_cycl_insert"/>
</dbReference>
<feature type="binding site" evidence="5">
    <location>
        <begin position="286"/>
        <end position="290"/>
    </location>
    <ligand>
        <name>ATP</name>
        <dbReference type="ChEBI" id="CHEBI:30616"/>
    </ligand>
</feature>
<evidence type="ECO:0000256" key="2">
    <source>
        <dbReference type="ARBA" id="ARBA00022598"/>
    </source>
</evidence>
<name>A0A4S1CDS6_9BACT</name>
<evidence type="ECO:0000256" key="6">
    <source>
        <dbReference type="NCBIfam" id="TIGR03399"/>
    </source>
</evidence>
<sequence>MIEIDGSMGEGGGQVLRSALSLACLTGQGFRIFNIRKNREKSGLMRQHLMAVQAAARIASANVAGDRLGSPELSFLPDGIAPGEYSFDIGTAGAATLVLQTLIPPLASARKTSRVMVTGGTHVPFSPSWHYFSEIFWPSITVLGVRGEPLSRSFGFYPKGGGRIGCTVEPEVEHAPMTSTERGKLTGIRIVSAVGNLARSIAERQLKSALLVLRGKVERGIPMDIEVIEPQVFGQGTFLFIKGEYEHGTAGFTALGERGKPAEQVGSEAALEFLAHHENGTPVDPHLADQLIIYLARAHGRSVFRTSRITRHLTTNLSVAGLFLELASSIDGREGEPGTVTITPTVPRD</sequence>
<accession>A0A4S1CDS6</accession>
<dbReference type="Proteomes" id="UP000306416">
    <property type="component" value="Unassembled WGS sequence"/>
</dbReference>
<comment type="caution">
    <text evidence="9">The sequence shown here is derived from an EMBL/GenBank/DDBJ whole genome shotgun (WGS) entry which is preliminary data.</text>
</comment>
<evidence type="ECO:0000256" key="3">
    <source>
        <dbReference type="ARBA" id="ARBA00022741"/>
    </source>
</evidence>
<dbReference type="InterPro" id="IPR037136">
    <property type="entry name" value="RNA3'_phos_cyclase_dom_sf"/>
</dbReference>
<comment type="similarity">
    <text evidence="1 5">Belongs to the RNA 3'-terminal cyclase family. Type 1 subfamily.</text>
</comment>
<keyword evidence="2 5" id="KW-0436">Ligase</keyword>
<protein>
    <recommendedName>
        <fullName evidence="5 6">RNA 3'-terminal phosphate cyclase</fullName>
        <shortName evidence="5">RNA cyclase</shortName>
        <shortName evidence="5">RNA-3'-phosphate cyclase</shortName>
        <ecNumber evidence="5 6">6.5.1.4</ecNumber>
    </recommendedName>
</protein>
<dbReference type="NCBIfam" id="TIGR03399">
    <property type="entry name" value="RNA_3prim_cycl"/>
    <property type="match status" value="1"/>
</dbReference>
<keyword evidence="10" id="KW-1185">Reference proteome</keyword>
<dbReference type="NCBIfam" id="NF003246">
    <property type="entry name" value="PRK04204.1-2"/>
    <property type="match status" value="1"/>
</dbReference>
<feature type="active site" description="Tele-AMP-histidine intermediate" evidence="5">
    <location>
        <position position="312"/>
    </location>
</feature>
<dbReference type="InterPro" id="IPR036553">
    <property type="entry name" value="RPTC_insert"/>
</dbReference>
<feature type="domain" description="RNA 3'-terminal phosphate cyclase" evidence="7">
    <location>
        <begin position="8"/>
        <end position="327"/>
    </location>
</feature>
<keyword evidence="3 5" id="KW-0547">Nucleotide-binding</keyword>
<dbReference type="InterPro" id="IPR017770">
    <property type="entry name" value="RNA3'_term_phos_cyc_type_1"/>
</dbReference>
<dbReference type="Gene3D" id="3.30.360.20">
    <property type="entry name" value="RNA 3'-terminal phosphate cyclase, insert domain"/>
    <property type="match status" value="1"/>
</dbReference>
<evidence type="ECO:0000256" key="4">
    <source>
        <dbReference type="ARBA" id="ARBA00024481"/>
    </source>
</evidence>
<keyword evidence="5" id="KW-0067">ATP-binding</keyword>
<evidence type="ECO:0000313" key="9">
    <source>
        <dbReference type="EMBL" id="TGU71589.1"/>
    </source>
</evidence>
<feature type="domain" description="RNA 3'-terminal phosphate cyclase insert" evidence="8">
    <location>
        <begin position="180"/>
        <end position="277"/>
    </location>
</feature>
<dbReference type="PIRSF" id="PIRSF005378">
    <property type="entry name" value="RNA3'_term_phos_cycl_euk"/>
    <property type="match status" value="1"/>
</dbReference>
<dbReference type="InterPro" id="IPR013792">
    <property type="entry name" value="RNA3'P_cycl/enolpyr_Trfase_a/b"/>
</dbReference>